<feature type="compositionally biased region" description="Polar residues" evidence="1">
    <location>
        <begin position="9"/>
        <end position="18"/>
    </location>
</feature>
<keyword evidence="3" id="KW-1185">Reference proteome</keyword>
<accession>A0ABT5AWP1</accession>
<feature type="region of interest" description="Disordered" evidence="1">
    <location>
        <begin position="1"/>
        <end position="29"/>
    </location>
</feature>
<name>A0ABT5AWP1_9CYAN</name>
<sequence length="859" mass="96804">MIFHPQDYHGQNINSFSTPEGKLDPNNQNLADLENHTPTLITHQEFSPIIFSSSYHQAKSRHNSQSTLVINNLPADIIRTFLTNLHQQSHSKYQLEILPLAISVNNRLVVQSTLVRGYEDGLNPVDLENWQIPYEVVLQALDIQTSQLPDGQLELRSAHFILGINPKELTLDPELGRVIKIKDIQELFDVVVKFEINSYTLLIQAPWLDQTPSQITRKKPEIITLDGLPKVKSPLFSFSHLLHDIQFNSSHNHTIQSSASFQAIGTAFQGGWSLGVQQGNILENPKFQINSFQWVNSDAHQDYIVGQQQTLWPRTFFQQYWGVSLVQRHGYTLSPTQSTNIEQRNQAADVKRTIQGKAEPGTFVVLRPQSDTKNILGEILVDETGIYRFPDVSSGVFVIEKYPRGRLTAQPQVKVINLAFTPGQLSSGTSSSVFSAGWLYQPPFPQTSEIIGNFSNFQAGIKKKWGVSESLTLGIGAFYHGNINAIGELFFHPQNVPLSVYLSANTQDRIKYPSNRGSNIYTRIKYRISNNTQINLNGDLYSQTLNFNHQLNLNQSTTMQLFSNIQNTGTGSLQISLRQNDDNFNTQISLDKNQNLNFNNTLNLAKAYKNFIFTFRTNLSGIDAEIKYNLPKANTGVATNQIALRYQGYQKNYDILTNPIPQFPRNFLELSWQYAQKNGLQWRIGSGLSNDGSGINATLSIPMLSGLNLSARYQSISQFSHGSSFQIQINSSFNLQQGFRTINQKLATQGLFIQPFLDKNSNHKLDQGDEIITEDLEELLLINHQSISQYQSEWEHDGIRISLPPGNYRLDLNTTGFPPQAQTLVPSYAIEIAPGSFTTLPIPFSLTHPVESIVNYIQN</sequence>
<proteinExistence type="predicted"/>
<evidence type="ECO:0000313" key="2">
    <source>
        <dbReference type="EMBL" id="MDB9541367.1"/>
    </source>
</evidence>
<dbReference type="Proteomes" id="UP001212499">
    <property type="component" value="Unassembled WGS sequence"/>
</dbReference>
<comment type="caution">
    <text evidence="2">The sequence shown here is derived from an EMBL/GenBank/DDBJ whole genome shotgun (WGS) entry which is preliminary data.</text>
</comment>
<dbReference type="RefSeq" id="WP_271734798.1">
    <property type="nucleotide sequence ID" value="NZ_JANQDP010000005.1"/>
</dbReference>
<gene>
    <name evidence="2" type="ORF">PN457_17185</name>
</gene>
<protein>
    <recommendedName>
        <fullName evidence="4">Carboxypeptidase regulatory-like domain-containing protein</fullName>
    </recommendedName>
</protein>
<dbReference type="EMBL" id="JAQMUH010000194">
    <property type="protein sequence ID" value="MDB9541367.1"/>
    <property type="molecule type" value="Genomic_DNA"/>
</dbReference>
<evidence type="ECO:0000256" key="1">
    <source>
        <dbReference type="SAM" id="MobiDB-lite"/>
    </source>
</evidence>
<reference evidence="2 3" key="1">
    <citation type="submission" date="2023-01" db="EMBL/GenBank/DDBJ databases">
        <title>Genomes from the Australian National Cyanobacteria Reference Collection.</title>
        <authorList>
            <person name="Willis A."/>
            <person name="Lee E.M.F."/>
        </authorList>
    </citation>
    <scope>NUCLEOTIDE SEQUENCE [LARGE SCALE GENOMIC DNA]</scope>
    <source>
        <strain evidence="2 3">CS-1033</strain>
    </source>
</reference>
<evidence type="ECO:0000313" key="3">
    <source>
        <dbReference type="Proteomes" id="UP001212499"/>
    </source>
</evidence>
<organism evidence="2 3">
    <name type="scientific">Anabaenopsis arnoldii</name>
    <dbReference type="NCBI Taxonomy" id="2152938"/>
    <lineage>
        <taxon>Bacteria</taxon>
        <taxon>Bacillati</taxon>
        <taxon>Cyanobacteriota</taxon>
        <taxon>Cyanophyceae</taxon>
        <taxon>Nostocales</taxon>
        <taxon>Nodulariaceae</taxon>
        <taxon>Anabaenopsis</taxon>
    </lineage>
</organism>
<evidence type="ECO:0008006" key="4">
    <source>
        <dbReference type="Google" id="ProtNLM"/>
    </source>
</evidence>